<evidence type="ECO:0000313" key="1">
    <source>
        <dbReference type="EMBL" id="POI33691.1"/>
    </source>
</evidence>
<name>A0A2P4TBF5_BAMTH</name>
<protein>
    <submittedName>
        <fullName evidence="1">Uncharacterized protein</fullName>
    </submittedName>
</protein>
<reference evidence="1 2" key="1">
    <citation type="submission" date="2018-01" db="EMBL/GenBank/DDBJ databases">
        <title>Comparison of the Chinese Bamboo Partridge and Red Junglefowl genome sequences highlights the importance of demography in genome evolution.</title>
        <authorList>
            <person name="Tiley G.P."/>
            <person name="Kimball R.T."/>
            <person name="Braun E.L."/>
            <person name="Burleigh J.G."/>
        </authorList>
    </citation>
    <scope>NUCLEOTIDE SEQUENCE [LARGE SCALE GENOMIC DNA]</scope>
    <source>
        <strain evidence="1">RTK389</strain>
        <tissue evidence="1">Blood</tissue>
    </source>
</reference>
<proteinExistence type="predicted"/>
<dbReference type="EMBL" id="PPHD01003060">
    <property type="protein sequence ID" value="POI33691.1"/>
    <property type="molecule type" value="Genomic_DNA"/>
</dbReference>
<evidence type="ECO:0000313" key="2">
    <source>
        <dbReference type="Proteomes" id="UP000237246"/>
    </source>
</evidence>
<organism evidence="1 2">
    <name type="scientific">Bambusicola thoracicus</name>
    <name type="common">Chinese bamboo-partridge</name>
    <name type="synonym">Perdix thoracica</name>
    <dbReference type="NCBI Taxonomy" id="9083"/>
    <lineage>
        <taxon>Eukaryota</taxon>
        <taxon>Metazoa</taxon>
        <taxon>Chordata</taxon>
        <taxon>Craniata</taxon>
        <taxon>Vertebrata</taxon>
        <taxon>Euteleostomi</taxon>
        <taxon>Archelosauria</taxon>
        <taxon>Archosauria</taxon>
        <taxon>Dinosauria</taxon>
        <taxon>Saurischia</taxon>
        <taxon>Theropoda</taxon>
        <taxon>Coelurosauria</taxon>
        <taxon>Aves</taxon>
        <taxon>Neognathae</taxon>
        <taxon>Galloanserae</taxon>
        <taxon>Galliformes</taxon>
        <taxon>Phasianidae</taxon>
        <taxon>Perdicinae</taxon>
        <taxon>Bambusicola</taxon>
    </lineage>
</organism>
<accession>A0A2P4TBF5</accession>
<gene>
    <name evidence="1" type="ORF">CIB84_002557</name>
</gene>
<sequence>MWSQGLRK</sequence>
<comment type="caution">
    <text evidence="1">The sequence shown here is derived from an EMBL/GenBank/DDBJ whole genome shotgun (WGS) entry which is preliminary data.</text>
</comment>
<dbReference type="Proteomes" id="UP000237246">
    <property type="component" value="Unassembled WGS sequence"/>
</dbReference>
<keyword evidence="2" id="KW-1185">Reference proteome</keyword>